<accession>A0AB32WT74</accession>
<proteinExistence type="predicted"/>
<evidence type="ECO:0000313" key="3">
    <source>
        <dbReference type="RefSeq" id="XP_017982339.1"/>
    </source>
</evidence>
<organism evidence="2 3">
    <name type="scientific">Theobroma cacao</name>
    <name type="common">Cacao</name>
    <name type="synonym">Cocoa</name>
    <dbReference type="NCBI Taxonomy" id="3641"/>
    <lineage>
        <taxon>Eukaryota</taxon>
        <taxon>Viridiplantae</taxon>
        <taxon>Streptophyta</taxon>
        <taxon>Embryophyta</taxon>
        <taxon>Tracheophyta</taxon>
        <taxon>Spermatophyta</taxon>
        <taxon>Magnoliopsida</taxon>
        <taxon>eudicotyledons</taxon>
        <taxon>Gunneridae</taxon>
        <taxon>Pentapetalae</taxon>
        <taxon>rosids</taxon>
        <taxon>malvids</taxon>
        <taxon>Malvales</taxon>
        <taxon>Malvaceae</taxon>
        <taxon>Byttnerioideae</taxon>
        <taxon>Theobroma</taxon>
    </lineage>
</organism>
<evidence type="ECO:0000256" key="1">
    <source>
        <dbReference type="SAM" id="MobiDB-lite"/>
    </source>
</evidence>
<dbReference type="Proteomes" id="UP000694886">
    <property type="component" value="Chromosome 9"/>
</dbReference>
<reference evidence="3" key="2">
    <citation type="submission" date="2025-08" db="UniProtKB">
        <authorList>
            <consortium name="RefSeq"/>
        </authorList>
    </citation>
    <scope>IDENTIFICATION</scope>
</reference>
<dbReference type="AlphaFoldDB" id="A0AB32WT74"/>
<dbReference type="Gramene" id="Tc09v2_t016750.1">
    <property type="protein sequence ID" value="Tc09v2_p016750.1"/>
    <property type="gene ID" value="Tc09v2_g016750"/>
</dbReference>
<sequence length="260" mass="29606">MNPLSILLNKCTLNGDNYEWKRNLNIVLNYDKITWVLSDHEPEALTPQSTPQDIEYHKKWHDANELAKCYILASMNSILQKQHEGMGNAADIMLHLHEMFSTKTRSAKVKAINAFKDLKQKPGELVRDYMLKVISCLNEAELNGAEIDGKTQISMIIHSLNLSFSQFKLDYELHTRDYTLGGLMNDLQNVEEVLDLKKKPEAHAISTSKPKPKGKNKITGNKKISKGLMGAKKKAMKKKTDSKDNTKGKCFHCGVKRHWK</sequence>
<reference evidence="2" key="1">
    <citation type="journal article" date="1997" name="Nucleic Acids Res.">
        <title>tRNAscan-SE: a program for improved detection of transfer RNA genes in genomic sequence.</title>
        <authorList>
            <person name="Lowe T.M."/>
            <person name="Eddy S.R."/>
        </authorList>
    </citation>
    <scope>NUCLEOTIDE SEQUENCE [LARGE SCALE GENOMIC DNA]</scope>
    <source>
        <strain evidence="2">r\B97-61/B2</strain>
    </source>
</reference>
<feature type="region of interest" description="Disordered" evidence="1">
    <location>
        <begin position="202"/>
        <end position="247"/>
    </location>
</feature>
<feature type="compositionally biased region" description="Basic and acidic residues" evidence="1">
    <location>
        <begin position="238"/>
        <end position="247"/>
    </location>
</feature>
<name>A0AB32WT74_THECC</name>
<evidence type="ECO:0000313" key="2">
    <source>
        <dbReference type="Proteomes" id="UP000694886"/>
    </source>
</evidence>
<gene>
    <name evidence="3" type="primary">LOC108663256</name>
</gene>
<dbReference type="RefSeq" id="XP_017982339.1">
    <property type="nucleotide sequence ID" value="XM_018126850.1"/>
</dbReference>
<dbReference type="KEGG" id="tcc:108663256"/>
<dbReference type="Pfam" id="PF14223">
    <property type="entry name" value="Retrotran_gag_2"/>
    <property type="match status" value="1"/>
</dbReference>
<dbReference type="GeneID" id="108663256"/>
<feature type="compositionally biased region" description="Low complexity" evidence="1">
    <location>
        <begin position="217"/>
        <end position="230"/>
    </location>
</feature>
<protein>
    <submittedName>
        <fullName evidence="3">Uncharacterized protein LOC108663256</fullName>
    </submittedName>
</protein>